<dbReference type="Proteomes" id="UP000516028">
    <property type="component" value="Chromosome"/>
</dbReference>
<organism evidence="3 4">
    <name type="scientific">Diaphorobacter aerolatus</name>
    <dbReference type="NCBI Taxonomy" id="1288495"/>
    <lineage>
        <taxon>Bacteria</taxon>
        <taxon>Pseudomonadati</taxon>
        <taxon>Pseudomonadota</taxon>
        <taxon>Betaproteobacteria</taxon>
        <taxon>Burkholderiales</taxon>
        <taxon>Comamonadaceae</taxon>
        <taxon>Diaphorobacter</taxon>
    </lineage>
</organism>
<dbReference type="RefSeq" id="WP_187724702.1">
    <property type="nucleotide sequence ID" value="NZ_CP060783.1"/>
</dbReference>
<evidence type="ECO:0000259" key="2">
    <source>
        <dbReference type="PROSITE" id="PS51746"/>
    </source>
</evidence>
<dbReference type="InterPro" id="IPR036457">
    <property type="entry name" value="PPM-type-like_dom_sf"/>
</dbReference>
<name>A0A7H0GLE4_9BURK</name>
<feature type="region of interest" description="Disordered" evidence="1">
    <location>
        <begin position="258"/>
        <end position="278"/>
    </location>
</feature>
<dbReference type="AlphaFoldDB" id="A0A7H0GLE4"/>
<evidence type="ECO:0000313" key="4">
    <source>
        <dbReference type="Proteomes" id="UP000516028"/>
    </source>
</evidence>
<protein>
    <submittedName>
        <fullName evidence="3">Serine/threonine-protein phosphatase</fullName>
    </submittedName>
</protein>
<dbReference type="KEGG" id="daer:H9K75_02895"/>
<reference evidence="3 4" key="1">
    <citation type="submission" date="2020-08" db="EMBL/GenBank/DDBJ databases">
        <title>Genome sequence of Diaphorobacter aerolatus KACC 16536T.</title>
        <authorList>
            <person name="Hyun D.-W."/>
            <person name="Bae J.-W."/>
        </authorList>
    </citation>
    <scope>NUCLEOTIDE SEQUENCE [LARGE SCALE GENOMIC DNA]</scope>
    <source>
        <strain evidence="3 4">KACC 16536</strain>
    </source>
</reference>
<dbReference type="Gene3D" id="3.60.40.10">
    <property type="entry name" value="PPM-type phosphatase domain"/>
    <property type="match status" value="1"/>
</dbReference>
<dbReference type="PROSITE" id="PS51746">
    <property type="entry name" value="PPM_2"/>
    <property type="match status" value="1"/>
</dbReference>
<dbReference type="EMBL" id="CP060783">
    <property type="protein sequence ID" value="QNP49110.1"/>
    <property type="molecule type" value="Genomic_DNA"/>
</dbReference>
<dbReference type="SUPFAM" id="SSF81606">
    <property type="entry name" value="PP2C-like"/>
    <property type="match status" value="1"/>
</dbReference>
<dbReference type="CDD" id="cd00143">
    <property type="entry name" value="PP2Cc"/>
    <property type="match status" value="1"/>
</dbReference>
<proteinExistence type="predicted"/>
<accession>A0A7H0GLE4</accession>
<dbReference type="SMART" id="SM00331">
    <property type="entry name" value="PP2C_SIG"/>
    <property type="match status" value="1"/>
</dbReference>
<evidence type="ECO:0000313" key="3">
    <source>
        <dbReference type="EMBL" id="QNP49110.1"/>
    </source>
</evidence>
<keyword evidence="4" id="KW-1185">Reference proteome</keyword>
<dbReference type="Pfam" id="PF13672">
    <property type="entry name" value="PP2C_2"/>
    <property type="match status" value="1"/>
</dbReference>
<dbReference type="InterPro" id="IPR001932">
    <property type="entry name" value="PPM-type_phosphatase-like_dom"/>
</dbReference>
<gene>
    <name evidence="3" type="ORF">H9K75_02895</name>
</gene>
<evidence type="ECO:0000256" key="1">
    <source>
        <dbReference type="SAM" id="MobiDB-lite"/>
    </source>
</evidence>
<sequence>MSKAFRLTASTGIHKGDREYQQDRVALLSHPRFNGCVLGIVADGMGGRSGGRKASDQVLLTAQQLFERYSPDVDDGPTMLKHIVTEAHIVIRLTAISTEQEPHSTVAAFLITPRGECHWVHAGDSRIYHVQYGQLIQRTSDHSYVQSLVDRGEITEAEAHNHPHSNILVGCLGTEADPPAASHMINNLQPGDVILACSDGVWHYFAPTELASVANSLTPREATEFLIDKARARARGTGDNLSLVIVKIDALEEEKKVPTTNDLARSEGHSVGNYVPTR</sequence>
<feature type="domain" description="PPM-type phosphatase" evidence="2">
    <location>
        <begin position="7"/>
        <end position="248"/>
    </location>
</feature>
<dbReference type="SMART" id="SM00332">
    <property type="entry name" value="PP2Cc"/>
    <property type="match status" value="1"/>
</dbReference>